<name>A0A8B7YC30_ACAPL</name>
<feature type="compositionally biased region" description="Acidic residues" evidence="1">
    <location>
        <begin position="322"/>
        <end position="332"/>
    </location>
</feature>
<accession>A0A8B7YC30</accession>
<reference evidence="3 4" key="1">
    <citation type="submission" date="2025-04" db="UniProtKB">
        <authorList>
            <consortium name="RefSeq"/>
        </authorList>
    </citation>
    <scope>IDENTIFICATION</scope>
</reference>
<feature type="compositionally biased region" description="Polar residues" evidence="1">
    <location>
        <begin position="638"/>
        <end position="668"/>
    </location>
</feature>
<dbReference type="GeneID" id="110979367"/>
<feature type="compositionally biased region" description="Polar residues" evidence="1">
    <location>
        <begin position="238"/>
        <end position="247"/>
    </location>
</feature>
<feature type="compositionally biased region" description="Polar residues" evidence="1">
    <location>
        <begin position="591"/>
        <end position="605"/>
    </location>
</feature>
<feature type="region of interest" description="Disordered" evidence="1">
    <location>
        <begin position="236"/>
        <end position="731"/>
    </location>
</feature>
<dbReference type="KEGG" id="aplc:110979367"/>
<sequence length="731" mass="81925">METVDSEKHTGLREDIEHLLEQFLLTQNVRFQMFAEEWRKLNFTFIHFGIEKGQEKKEAMQEAFRITTEYFLPPYDLQWRVGALYILYALYMTQPHVPKFKIRISLDQWKSVASLVDTLQSQGHLDTLYVFHKMTVSKAFMFTAMPKKMIFHASYMEGKSDQNPTERWLERHRHSLMTECFDDNTLELHHGLHEQYQNTKLKLSLHDNTSLMIVRESITEYIVKRFEKLEADFEASHEVNQTSNASDSETEDRSLKISQIKARSYSTVTNETRSRRHRQQTAQSPSIPGPSTAKSKVTKSKGLPGRKGKGRATHQSSNTETSEQDENSDDETWTPHGVKKRKSQPEKNAAMSRRSQLLKSIKKVQAGITRTTEQEIINSEEDGNVEGDLTKAKKGKRHKRKQSSTDTNSDRFKATKSSSAAGGSARGRGRPKKAVTNSKQKQNKSSNRPSEQPSPNSKTPEKEAKCPRKAPQTHSTLSPQGETTKGPPPPESNQKASKEHHMDKQTVRSTDTPKKRRRSISDNSTGQKRDGFQDATPKKRLRSSDKAKDVAACNKELTKEDDIAQQGRVPRKSTKDETNSVPGTPAKKQDSTAVEASVARNSGNEGPSAKGDGILEASSRTPKQDSSPSRGHRVPPQGQGSPHQEGQSSVPKSRCLQSASTRGQSWASKTRGKRPSPVGGHKSAPKDQRSTSKEHGDSPGEQMRSLRSNITLKMRGGGIGAKTRGARQKRL</sequence>
<dbReference type="Pfam" id="PF09808">
    <property type="entry name" value="SNAPC1"/>
    <property type="match status" value="1"/>
</dbReference>
<dbReference type="AlphaFoldDB" id="A0A8B7YC30"/>
<dbReference type="Proteomes" id="UP000694845">
    <property type="component" value="Unplaced"/>
</dbReference>
<evidence type="ECO:0000313" key="2">
    <source>
        <dbReference type="Proteomes" id="UP000694845"/>
    </source>
</evidence>
<feature type="compositionally biased region" description="Polar residues" evidence="1">
    <location>
        <begin position="618"/>
        <end position="629"/>
    </location>
</feature>
<dbReference type="RefSeq" id="XP_022090797.1">
    <property type="nucleotide sequence ID" value="XM_022235105.1"/>
</dbReference>
<keyword evidence="2" id="KW-1185">Reference proteome</keyword>
<feature type="compositionally biased region" description="Polar residues" evidence="1">
    <location>
        <begin position="472"/>
        <end position="483"/>
    </location>
</feature>
<organism evidence="2 5">
    <name type="scientific">Acanthaster planci</name>
    <name type="common">Crown-of-thorns starfish</name>
    <dbReference type="NCBI Taxonomy" id="133434"/>
    <lineage>
        <taxon>Eukaryota</taxon>
        <taxon>Metazoa</taxon>
        <taxon>Echinodermata</taxon>
        <taxon>Eleutherozoa</taxon>
        <taxon>Asterozoa</taxon>
        <taxon>Asteroidea</taxon>
        <taxon>Valvatacea</taxon>
        <taxon>Valvatida</taxon>
        <taxon>Acanthasteridae</taxon>
        <taxon>Acanthaster</taxon>
    </lineage>
</organism>
<evidence type="ECO:0000256" key="1">
    <source>
        <dbReference type="SAM" id="MobiDB-lite"/>
    </source>
</evidence>
<dbReference type="InterPro" id="IPR019188">
    <property type="entry name" value="SNAPC1"/>
</dbReference>
<gene>
    <name evidence="3 4 5" type="primary">LOC110979367</name>
</gene>
<feature type="compositionally biased region" description="Basic and acidic residues" evidence="1">
    <location>
        <begin position="496"/>
        <end position="506"/>
    </location>
</feature>
<feature type="compositionally biased region" description="Polar residues" evidence="1">
    <location>
        <begin position="368"/>
        <end position="377"/>
    </location>
</feature>
<dbReference type="PANTHER" id="PTHR15131:SF3">
    <property type="entry name" value="SNRNA-ACTIVATING PROTEIN COMPLEX SUBUNIT 1"/>
    <property type="match status" value="1"/>
</dbReference>
<evidence type="ECO:0000313" key="5">
    <source>
        <dbReference type="RefSeq" id="XP_022090798.1"/>
    </source>
</evidence>
<dbReference type="GO" id="GO:0019185">
    <property type="term" value="C:snRNA-activating protein complex"/>
    <property type="evidence" value="ECO:0007669"/>
    <property type="project" value="TreeGrafter"/>
</dbReference>
<dbReference type="RefSeq" id="XP_022090798.1">
    <property type="nucleotide sequence ID" value="XM_022235106.1"/>
</dbReference>
<evidence type="ECO:0000313" key="4">
    <source>
        <dbReference type="RefSeq" id="XP_022090797.1"/>
    </source>
</evidence>
<dbReference type="CTD" id="6617"/>
<feature type="compositionally biased region" description="Basic residues" evidence="1">
    <location>
        <begin position="296"/>
        <end position="312"/>
    </location>
</feature>
<dbReference type="OrthoDB" id="20127at2759"/>
<evidence type="ECO:0000313" key="3">
    <source>
        <dbReference type="RefSeq" id="XP_022090796.1"/>
    </source>
</evidence>
<feature type="compositionally biased region" description="Basic residues" evidence="1">
    <location>
        <begin position="392"/>
        <end position="402"/>
    </location>
</feature>
<proteinExistence type="predicted"/>
<dbReference type="PANTHER" id="PTHR15131">
    <property type="entry name" value="SMALL NUCLEAR RNA ACTIVATING COMPLEX, POLYPEPTIDE 1"/>
    <property type="match status" value="1"/>
</dbReference>
<feature type="compositionally biased region" description="Polar residues" evidence="1">
    <location>
        <begin position="435"/>
        <end position="458"/>
    </location>
</feature>
<dbReference type="GO" id="GO:0042795">
    <property type="term" value="P:snRNA transcription by RNA polymerase II"/>
    <property type="evidence" value="ECO:0007669"/>
    <property type="project" value="TreeGrafter"/>
</dbReference>
<protein>
    <submittedName>
        <fullName evidence="3 4">Serine/arginine repetitive matrix protein 1-like</fullName>
    </submittedName>
</protein>
<dbReference type="GO" id="GO:0043565">
    <property type="term" value="F:sequence-specific DNA binding"/>
    <property type="evidence" value="ECO:0007669"/>
    <property type="project" value="TreeGrafter"/>
</dbReference>
<dbReference type="GO" id="GO:0042796">
    <property type="term" value="P:snRNA transcription by RNA polymerase III"/>
    <property type="evidence" value="ECO:0007669"/>
    <property type="project" value="TreeGrafter"/>
</dbReference>
<feature type="compositionally biased region" description="Basic and acidic residues" evidence="1">
    <location>
        <begin position="684"/>
        <end position="698"/>
    </location>
</feature>
<dbReference type="RefSeq" id="XP_022090796.1">
    <property type="nucleotide sequence ID" value="XM_022235104.1"/>
</dbReference>
<dbReference type="OMA" id="WLERHRH"/>